<dbReference type="Proteomes" id="UP001575105">
    <property type="component" value="Unassembled WGS sequence"/>
</dbReference>
<proteinExistence type="predicted"/>
<gene>
    <name evidence="3" type="ORF">ACERK3_03595</name>
</gene>
<feature type="domain" description="Alpha glucuronidase N-terminal" evidence="2">
    <location>
        <begin position="28"/>
        <end position="118"/>
    </location>
</feature>
<dbReference type="PANTHER" id="PTHR47406">
    <property type="entry name" value="COAGULATION FACTOR 5/8 TYPE, C-TERMINAL"/>
    <property type="match status" value="1"/>
</dbReference>
<dbReference type="SUPFAM" id="SSF55545">
    <property type="entry name" value="beta-N-acetylhexosaminidase-like domain"/>
    <property type="match status" value="1"/>
</dbReference>
<dbReference type="RefSeq" id="WP_425344300.1">
    <property type="nucleotide sequence ID" value="NZ_JBGUBD010000002.1"/>
</dbReference>
<dbReference type="Gene3D" id="3.30.379.10">
    <property type="entry name" value="Chitobiase/beta-hexosaminidase domain 2-like"/>
    <property type="match status" value="1"/>
</dbReference>
<accession>A0ABV4U196</accession>
<dbReference type="InterPro" id="IPR032287">
    <property type="entry name" value="DUF4838"/>
</dbReference>
<dbReference type="SUPFAM" id="SSF49785">
    <property type="entry name" value="Galactose-binding domain-like"/>
    <property type="match status" value="1"/>
</dbReference>
<keyword evidence="4" id="KW-1185">Reference proteome</keyword>
<organism evidence="3 4">
    <name type="scientific">Natronomicrosphaera hydrolytica</name>
    <dbReference type="NCBI Taxonomy" id="3242702"/>
    <lineage>
        <taxon>Bacteria</taxon>
        <taxon>Pseudomonadati</taxon>
        <taxon>Planctomycetota</taxon>
        <taxon>Phycisphaerae</taxon>
        <taxon>Phycisphaerales</taxon>
        <taxon>Phycisphaeraceae</taxon>
        <taxon>Natronomicrosphaera</taxon>
    </lineage>
</organism>
<sequence>MWCVVSSARGEVVLADAGATEYVIVIGANASKAEQFAAEELSLFLHQMTDADFKVVTDEHASGRYEFVVGQTNRLDIDETPDNLKPTGTEGFAIIVDDDRVAILGNTGRATLYGVYDFLEHELGCRFIASDMTHVPSKPTLRVGVQSRVFSPKLEYRNLHQGTTQWSVRNRLNAVWGTVPNEAIIGGARFIGPSFVHTFGELVPEAEYFEAHPEYYALWEGKRVPAAIGGKTGGLCLTHPDVLRITIASVRDWIADYRRRASAHPDTLLLVSVSANDDHHLVCQCTGCQAVNKEEDAPSGTLIRFVNEVAEQIGADEPMVRIETLAYGFSETPPAKTKPHDNVIIRFAPISADFARPFNDTASERNRQVHHNLQQWSKLTDNIYIWDYRTNFHAYLKPFPDLRVLEENMRYLIDAGLRGYYAQTAQTESATFSRLRRYVLAKQAWRPDTNVQQAINEFCQLYYGPAAPYVLQYIDMVHDYFASLDIPLRWRDGSSPDGADYDYSFLAEVDDVLEKAEAAAETEAQTRRVTEERLTVWYMLVRKALAGDVEGDSHHSLPLTWQFRTDPEDEGLSEQWQAQSDFESWGPIRVDESWTNQGHAYHGVAWYSLMHSVDDADAGRFDAIRFGAIDGDEHQIFINGELVDERVADAALTWNEPFQVNLDEPLAGGEHTIVVRVKKASRAAGIWRPVTLVDQSQGLPGRIHTAGSRFIEVSEAMEVSHLSEFYGRHGEQVEHFNRRIKVLLMQDGASREDDNPNRIARQPAALLENEHRMFTVEFDESALNGACVSQPTDRSWTINQSIRWNALGELMSDLRPQEDRPVTLRVRVRTEGLRTDTGGFRFGIARRLGKDHGWRATAWKVVRVPAAETSDKTWQWYEMTVPDDTDWSDALYYAFVWPEQNSGEGGRVLVDTFELVYSE</sequence>
<dbReference type="InterPro" id="IPR005154">
    <property type="entry name" value="Glyco_hydro_67_aGlcAse_N"/>
</dbReference>
<dbReference type="InterPro" id="IPR029018">
    <property type="entry name" value="Hex-like_dom2"/>
</dbReference>
<dbReference type="InterPro" id="IPR008979">
    <property type="entry name" value="Galactose-bd-like_sf"/>
</dbReference>
<keyword evidence="1" id="KW-0378">Hydrolase</keyword>
<evidence type="ECO:0000313" key="3">
    <source>
        <dbReference type="EMBL" id="MFA9477375.1"/>
    </source>
</evidence>
<dbReference type="PANTHER" id="PTHR47406:SF2">
    <property type="entry name" value="ALPHA GLUCURONIDASE N-TERMINAL DOMAIN-CONTAINING PROTEIN"/>
    <property type="match status" value="1"/>
</dbReference>
<dbReference type="Gene3D" id="2.60.120.260">
    <property type="entry name" value="Galactose-binding domain-like"/>
    <property type="match status" value="1"/>
</dbReference>
<dbReference type="Pfam" id="PF16126">
    <property type="entry name" value="DUF4838"/>
    <property type="match status" value="1"/>
</dbReference>
<dbReference type="EMBL" id="JBGUBD010000002">
    <property type="protein sequence ID" value="MFA9477375.1"/>
    <property type="molecule type" value="Genomic_DNA"/>
</dbReference>
<evidence type="ECO:0000259" key="2">
    <source>
        <dbReference type="Pfam" id="PF03648"/>
    </source>
</evidence>
<protein>
    <submittedName>
        <fullName evidence="3">DUF4838 domain-containing protein</fullName>
    </submittedName>
</protein>
<evidence type="ECO:0000313" key="4">
    <source>
        <dbReference type="Proteomes" id="UP001575105"/>
    </source>
</evidence>
<name>A0ABV4U196_9BACT</name>
<dbReference type="Pfam" id="PF03648">
    <property type="entry name" value="Glyco_hydro_67N"/>
    <property type="match status" value="1"/>
</dbReference>
<comment type="caution">
    <text evidence="3">The sequence shown here is derived from an EMBL/GenBank/DDBJ whole genome shotgun (WGS) entry which is preliminary data.</text>
</comment>
<evidence type="ECO:0000256" key="1">
    <source>
        <dbReference type="ARBA" id="ARBA00022801"/>
    </source>
</evidence>
<reference evidence="3 4" key="1">
    <citation type="submission" date="2024-08" db="EMBL/GenBank/DDBJ databases">
        <title>Whole-genome sequencing of halo(alkali)philic microorganisms from hypersaline lakes.</title>
        <authorList>
            <person name="Sorokin D.Y."/>
            <person name="Merkel A.Y."/>
            <person name="Messina E."/>
            <person name="Yakimov M."/>
        </authorList>
    </citation>
    <scope>NUCLEOTIDE SEQUENCE [LARGE SCALE GENOMIC DNA]</scope>
    <source>
        <strain evidence="3 4">AB-hyl4</strain>
    </source>
</reference>